<keyword evidence="5 7" id="KW-1133">Transmembrane helix</keyword>
<protein>
    <submittedName>
        <fullName evidence="8">DoxX family protein</fullName>
    </submittedName>
</protein>
<evidence type="ECO:0000313" key="8">
    <source>
        <dbReference type="EMBL" id="MEC3876234.1"/>
    </source>
</evidence>
<comment type="caution">
    <text evidence="8">The sequence shown here is derived from an EMBL/GenBank/DDBJ whole genome shotgun (WGS) entry which is preliminary data.</text>
</comment>
<organism evidence="8 9">
    <name type="scientific">Chryseobacterium salviniae</name>
    <dbReference type="NCBI Taxonomy" id="3101750"/>
    <lineage>
        <taxon>Bacteria</taxon>
        <taxon>Pseudomonadati</taxon>
        <taxon>Bacteroidota</taxon>
        <taxon>Flavobacteriia</taxon>
        <taxon>Flavobacteriales</taxon>
        <taxon>Weeksellaceae</taxon>
        <taxon>Chryseobacterium group</taxon>
        <taxon>Chryseobacterium</taxon>
    </lineage>
</organism>
<keyword evidence="3" id="KW-1003">Cell membrane</keyword>
<dbReference type="InterPro" id="IPR051907">
    <property type="entry name" value="DoxX-like_oxidoreductase"/>
</dbReference>
<reference evidence="8 9" key="1">
    <citation type="submission" date="2024-01" db="EMBL/GenBank/DDBJ databases">
        <title>Chryseobacterium sp. T9W2-O.</title>
        <authorList>
            <person name="Maltman C."/>
        </authorList>
    </citation>
    <scope>NUCLEOTIDE SEQUENCE [LARGE SCALE GENOMIC DNA]</scope>
    <source>
        <strain evidence="8 9">T9W2-O</strain>
    </source>
</reference>
<feature type="transmembrane region" description="Helical" evidence="7">
    <location>
        <begin position="12"/>
        <end position="31"/>
    </location>
</feature>
<dbReference type="PANTHER" id="PTHR33452:SF1">
    <property type="entry name" value="INNER MEMBRANE PROTEIN YPHA-RELATED"/>
    <property type="match status" value="1"/>
</dbReference>
<feature type="transmembrane region" description="Helical" evidence="7">
    <location>
        <begin position="82"/>
        <end position="99"/>
    </location>
</feature>
<evidence type="ECO:0000313" key="9">
    <source>
        <dbReference type="Proteomes" id="UP001348397"/>
    </source>
</evidence>
<accession>A0ABU6HT39</accession>
<dbReference type="Pfam" id="PF07681">
    <property type="entry name" value="DoxX"/>
    <property type="match status" value="1"/>
</dbReference>
<dbReference type="RefSeq" id="WP_326320977.1">
    <property type="nucleotide sequence ID" value="NZ_JAYLAA010000039.1"/>
</dbReference>
<gene>
    <name evidence="8" type="ORF">SOP96_10970</name>
</gene>
<dbReference type="PANTHER" id="PTHR33452">
    <property type="entry name" value="OXIDOREDUCTASE CATD-RELATED"/>
    <property type="match status" value="1"/>
</dbReference>
<comment type="subcellular location">
    <subcellularLocation>
        <location evidence="1">Cell membrane</location>
        <topology evidence="1">Multi-pass membrane protein</topology>
    </subcellularLocation>
</comment>
<comment type="similarity">
    <text evidence="2">Belongs to the DoxX family.</text>
</comment>
<evidence type="ECO:0000256" key="4">
    <source>
        <dbReference type="ARBA" id="ARBA00022692"/>
    </source>
</evidence>
<dbReference type="EMBL" id="JAYLAA010000039">
    <property type="protein sequence ID" value="MEC3876234.1"/>
    <property type="molecule type" value="Genomic_DNA"/>
</dbReference>
<name>A0ABU6HT39_9FLAO</name>
<evidence type="ECO:0000256" key="5">
    <source>
        <dbReference type="ARBA" id="ARBA00022989"/>
    </source>
</evidence>
<evidence type="ECO:0000256" key="7">
    <source>
        <dbReference type="SAM" id="Phobius"/>
    </source>
</evidence>
<dbReference type="Proteomes" id="UP001348397">
    <property type="component" value="Unassembled WGS sequence"/>
</dbReference>
<keyword evidence="9" id="KW-1185">Reference proteome</keyword>
<evidence type="ECO:0000256" key="2">
    <source>
        <dbReference type="ARBA" id="ARBA00006679"/>
    </source>
</evidence>
<evidence type="ECO:0000256" key="6">
    <source>
        <dbReference type="ARBA" id="ARBA00023136"/>
    </source>
</evidence>
<keyword evidence="6 7" id="KW-0472">Membrane</keyword>
<proteinExistence type="inferred from homology"/>
<dbReference type="InterPro" id="IPR032808">
    <property type="entry name" value="DoxX"/>
</dbReference>
<feature type="transmembrane region" description="Helical" evidence="7">
    <location>
        <begin position="51"/>
        <end position="75"/>
    </location>
</feature>
<sequence length="143" mass="16022">MNYLNTTNSNTVFKDIILLVVRVFIGFAMLSHGFPKLQMLLEGGKIEFFDFLGLGPTVSLTLTVFAEFVCSILIILGLFTRVALGFLIFTMIIAAFVVHGADPFEKREMSLIYLSVYLLLIASGPGKISVDYMIEKRKRASDW</sequence>
<feature type="transmembrane region" description="Helical" evidence="7">
    <location>
        <begin position="111"/>
        <end position="130"/>
    </location>
</feature>
<evidence type="ECO:0000256" key="3">
    <source>
        <dbReference type="ARBA" id="ARBA00022475"/>
    </source>
</evidence>
<keyword evidence="4 7" id="KW-0812">Transmembrane</keyword>
<evidence type="ECO:0000256" key="1">
    <source>
        <dbReference type="ARBA" id="ARBA00004651"/>
    </source>
</evidence>